<evidence type="ECO:0008006" key="4">
    <source>
        <dbReference type="Google" id="ProtNLM"/>
    </source>
</evidence>
<evidence type="ECO:0000313" key="3">
    <source>
        <dbReference type="Proteomes" id="UP000002705"/>
    </source>
</evidence>
<reference evidence="2" key="1">
    <citation type="submission" date="2009-01" db="EMBL/GenBank/DDBJ databases">
        <title>Complete sequence of chromosome 1 of Burkholderia sp. 383.</title>
        <authorList>
            <consortium name="US DOE Joint Genome Institute"/>
            <person name="Copeland A."/>
            <person name="Lucas S."/>
            <person name="Lapidus A."/>
            <person name="Barry K."/>
            <person name="Detter J.C."/>
            <person name="Glavina T."/>
            <person name="Hammon N."/>
            <person name="Israni S."/>
            <person name="Pitluck S."/>
            <person name="Chain P."/>
            <person name="Malfatti S."/>
            <person name="Shin M."/>
            <person name="Vergez L."/>
            <person name="Schmutz J."/>
            <person name="Larimer F."/>
            <person name="Land M."/>
            <person name="Kyrpides N."/>
            <person name="Lykidis A."/>
            <person name="Richardson P."/>
        </authorList>
    </citation>
    <scope>NUCLEOTIDE SEQUENCE</scope>
    <source>
        <strain evidence="2">383</strain>
    </source>
</reference>
<dbReference type="Gene3D" id="2.60.40.420">
    <property type="entry name" value="Cupredoxins - blue copper proteins"/>
    <property type="match status" value="1"/>
</dbReference>
<dbReference type="InterPro" id="IPR008972">
    <property type="entry name" value="Cupredoxin"/>
</dbReference>
<dbReference type="SUPFAM" id="SSF49503">
    <property type="entry name" value="Cupredoxins"/>
    <property type="match status" value="1"/>
</dbReference>
<keyword evidence="3" id="KW-1185">Reference proteome</keyword>
<dbReference type="GO" id="GO:0042597">
    <property type="term" value="C:periplasmic space"/>
    <property type="evidence" value="ECO:0007669"/>
    <property type="project" value="UniProtKB-SubCell"/>
</dbReference>
<dbReference type="PATRIC" id="fig|482957.22.peg.821"/>
<evidence type="ECO:0000313" key="2">
    <source>
        <dbReference type="EMBL" id="ABB07544.1"/>
    </source>
</evidence>
<sequence>MKTTMTKGLVPMLVPMLVLVLVLVALIAGSALARADGDAPVRVPVDADGVQRVAIVGGSYFFRPNHVIVRAHVPVELTVSAEPGLVPHSFEIDAPQAGIAVHTELATTPKTFRFTPAQPGRFAYYCTHRLLFFRSHRERGMEGVLDVEAAP</sequence>
<proteinExistence type="predicted"/>
<comment type="subcellular location">
    <subcellularLocation>
        <location evidence="1">Periplasm</location>
    </subcellularLocation>
</comment>
<dbReference type="KEGG" id="bur:Bcep18194_A3945"/>
<evidence type="ECO:0000256" key="1">
    <source>
        <dbReference type="ARBA" id="ARBA00004418"/>
    </source>
</evidence>
<name>Q39J22_BURL3</name>
<dbReference type="Proteomes" id="UP000002705">
    <property type="component" value="Chromosome 1"/>
</dbReference>
<organism evidence="2 3">
    <name type="scientific">Burkholderia lata (strain ATCC 17760 / DSM 23089 / LMG 22485 / NCIMB 9086 / R18194 / 383)</name>
    <dbReference type="NCBI Taxonomy" id="482957"/>
    <lineage>
        <taxon>Bacteria</taxon>
        <taxon>Pseudomonadati</taxon>
        <taxon>Pseudomonadota</taxon>
        <taxon>Betaproteobacteria</taxon>
        <taxon>Burkholderiales</taxon>
        <taxon>Burkholderiaceae</taxon>
        <taxon>Burkholderia</taxon>
        <taxon>Burkholderia cepacia complex</taxon>
    </lineage>
</organism>
<protein>
    <recommendedName>
        <fullName evidence="4">Quinol oxidase</fullName>
    </recommendedName>
</protein>
<dbReference type="HOGENOM" id="CLU_145254_0_0_4"/>
<gene>
    <name evidence="2" type="ordered locus">Bcep18194_A3945</name>
</gene>
<dbReference type="AlphaFoldDB" id="Q39J22"/>
<dbReference type="EMBL" id="CP000151">
    <property type="protein sequence ID" value="ABB07544.1"/>
    <property type="molecule type" value="Genomic_DNA"/>
</dbReference>
<accession>Q39J22</accession>